<gene>
    <name evidence="10" type="ORF">HLUCCA11_17605</name>
</gene>
<comment type="subcellular location">
    <subcellularLocation>
        <location evidence="1">Membrane</location>
        <topology evidence="1">Multi-pass membrane protein</topology>
    </subcellularLocation>
</comment>
<evidence type="ECO:0000256" key="7">
    <source>
        <dbReference type="ARBA" id="ARBA00023136"/>
    </source>
</evidence>
<evidence type="ECO:0000256" key="5">
    <source>
        <dbReference type="ARBA" id="ARBA00022801"/>
    </source>
</evidence>
<dbReference type="Proteomes" id="UP000050465">
    <property type="component" value="Unassembled WGS sequence"/>
</dbReference>
<dbReference type="PANTHER" id="PTHR43066">
    <property type="entry name" value="RHOMBOID-RELATED PROTEIN"/>
    <property type="match status" value="1"/>
</dbReference>
<keyword evidence="5" id="KW-0378">Hydrolase</keyword>
<protein>
    <submittedName>
        <fullName evidence="10">Rhomboid-related protein</fullName>
    </submittedName>
</protein>
<keyword evidence="3" id="KW-0645">Protease</keyword>
<feature type="transmembrane region" description="Helical" evidence="8">
    <location>
        <begin position="7"/>
        <end position="26"/>
    </location>
</feature>
<keyword evidence="4 8" id="KW-0812">Transmembrane</keyword>
<feature type="transmembrane region" description="Helical" evidence="8">
    <location>
        <begin position="38"/>
        <end position="55"/>
    </location>
</feature>
<evidence type="ECO:0000256" key="2">
    <source>
        <dbReference type="ARBA" id="ARBA00009045"/>
    </source>
</evidence>
<dbReference type="EMBL" id="LJZR01000028">
    <property type="protein sequence ID" value="KPQ33690.1"/>
    <property type="molecule type" value="Genomic_DNA"/>
</dbReference>
<dbReference type="PATRIC" id="fig|1666911.3.peg.1320"/>
<comment type="caution">
    <text evidence="10">The sequence shown here is derived from an EMBL/GenBank/DDBJ whole genome shotgun (WGS) entry which is preliminary data.</text>
</comment>
<proteinExistence type="inferred from homology"/>
<reference evidence="10 11" key="1">
    <citation type="submission" date="2015-09" db="EMBL/GenBank/DDBJ databases">
        <title>Identification and resolution of microdiversity through metagenomic sequencing of parallel consortia.</title>
        <authorList>
            <person name="Nelson W.C."/>
            <person name="Romine M.F."/>
            <person name="Lindemann S.R."/>
        </authorList>
    </citation>
    <scope>NUCLEOTIDE SEQUENCE [LARGE SCALE GENOMIC DNA]</scope>
    <source>
        <strain evidence="10">Ana</strain>
    </source>
</reference>
<dbReference type="InterPro" id="IPR022764">
    <property type="entry name" value="Peptidase_S54_rhomboid_dom"/>
</dbReference>
<organism evidence="10 11">
    <name type="scientific">Phormidesmis priestleyi Ana</name>
    <dbReference type="NCBI Taxonomy" id="1666911"/>
    <lineage>
        <taxon>Bacteria</taxon>
        <taxon>Bacillati</taxon>
        <taxon>Cyanobacteriota</taxon>
        <taxon>Cyanophyceae</taxon>
        <taxon>Leptolyngbyales</taxon>
        <taxon>Leptolyngbyaceae</taxon>
        <taxon>Phormidesmis</taxon>
    </lineage>
</organism>
<dbReference type="GO" id="GO:0006508">
    <property type="term" value="P:proteolysis"/>
    <property type="evidence" value="ECO:0007669"/>
    <property type="project" value="UniProtKB-KW"/>
</dbReference>
<feature type="transmembrane region" description="Helical" evidence="8">
    <location>
        <begin position="91"/>
        <end position="108"/>
    </location>
</feature>
<evidence type="ECO:0000256" key="6">
    <source>
        <dbReference type="ARBA" id="ARBA00022989"/>
    </source>
</evidence>
<dbReference type="STRING" id="1666911.HLUCCA11_17605"/>
<dbReference type="InterPro" id="IPR035952">
    <property type="entry name" value="Rhomboid-like_sf"/>
</dbReference>
<feature type="transmembrane region" description="Helical" evidence="8">
    <location>
        <begin position="117"/>
        <end position="136"/>
    </location>
</feature>
<comment type="similarity">
    <text evidence="2">Belongs to the peptidase S54 family.</text>
</comment>
<dbReference type="Pfam" id="PF01694">
    <property type="entry name" value="Rhomboid"/>
    <property type="match status" value="1"/>
</dbReference>
<feature type="domain" description="Peptidase S54 rhomboid" evidence="9">
    <location>
        <begin position="78"/>
        <end position="210"/>
    </location>
</feature>
<sequence length="229" mass="24752">MSQASSFKPPFFTLYLLFGGLFAWLYASDPNWKTTAEVLGSCVAIAWALSLINIWPLSNGLGRLLGLRPRTLWGLLGIACSPFLHRDLAHLMANTVPFLVLGWLVLLQREIQGNSDFLAVTLTIVLIGGLGTWLLGRDAIHLGASGLVFGYIGFLLAGAYVGPTVLTLGLAIIVFWMYGSQLWGMLPRTSEDRVSWEGHLFGFAGGIVAGLEPGLLGRVGERLVALLLN</sequence>
<keyword evidence="6 8" id="KW-1133">Transmembrane helix</keyword>
<evidence type="ECO:0000313" key="10">
    <source>
        <dbReference type="EMBL" id="KPQ33690.1"/>
    </source>
</evidence>
<dbReference type="GO" id="GO:0016020">
    <property type="term" value="C:membrane"/>
    <property type="evidence" value="ECO:0007669"/>
    <property type="project" value="UniProtKB-SubCell"/>
</dbReference>
<keyword evidence="7 8" id="KW-0472">Membrane</keyword>
<name>A0A0N8KMG7_9CYAN</name>
<dbReference type="AlphaFoldDB" id="A0A0N8KMG7"/>
<evidence type="ECO:0000256" key="1">
    <source>
        <dbReference type="ARBA" id="ARBA00004141"/>
    </source>
</evidence>
<evidence type="ECO:0000313" key="11">
    <source>
        <dbReference type="Proteomes" id="UP000050465"/>
    </source>
</evidence>
<feature type="transmembrane region" description="Helical" evidence="8">
    <location>
        <begin position="148"/>
        <end position="178"/>
    </location>
</feature>
<evidence type="ECO:0000259" key="9">
    <source>
        <dbReference type="Pfam" id="PF01694"/>
    </source>
</evidence>
<evidence type="ECO:0000256" key="3">
    <source>
        <dbReference type="ARBA" id="ARBA00022670"/>
    </source>
</evidence>
<dbReference type="PANTHER" id="PTHR43066:SF1">
    <property type="entry name" value="RHOMBOID PROTEIN 2"/>
    <property type="match status" value="1"/>
</dbReference>
<accession>A0A0N8KMG7</accession>
<dbReference type="GO" id="GO:0004252">
    <property type="term" value="F:serine-type endopeptidase activity"/>
    <property type="evidence" value="ECO:0007669"/>
    <property type="project" value="InterPro"/>
</dbReference>
<dbReference type="SUPFAM" id="SSF144091">
    <property type="entry name" value="Rhomboid-like"/>
    <property type="match status" value="1"/>
</dbReference>
<evidence type="ECO:0000256" key="8">
    <source>
        <dbReference type="SAM" id="Phobius"/>
    </source>
</evidence>
<dbReference type="Gene3D" id="1.20.1540.10">
    <property type="entry name" value="Rhomboid-like"/>
    <property type="match status" value="1"/>
</dbReference>
<evidence type="ECO:0000256" key="4">
    <source>
        <dbReference type="ARBA" id="ARBA00022692"/>
    </source>
</evidence>